<feature type="domain" description="EC042-2821-like Restriction Endonuclease-like" evidence="1">
    <location>
        <begin position="311"/>
        <end position="402"/>
    </location>
</feature>
<evidence type="ECO:0000313" key="2">
    <source>
        <dbReference type="EMBL" id="CRL42713.1"/>
    </source>
</evidence>
<accession>A0A0M6X0Z1</accession>
<name>A0A0M6X0Z1_9FIRM</name>
<dbReference type="InterPro" id="IPR049530">
    <property type="entry name" value="EC042_2821"/>
</dbReference>
<gene>
    <name evidence="2" type="ORF">RIL183_07741</name>
</gene>
<protein>
    <recommendedName>
        <fullName evidence="1">EC042-2821-like Restriction Endonuclease-like domain-containing protein</fullName>
    </recommendedName>
</protein>
<dbReference type="OrthoDB" id="9788822at2"/>
<keyword evidence="3" id="KW-1185">Reference proteome</keyword>
<dbReference type="GeneID" id="75163065"/>
<proteinExistence type="predicted"/>
<dbReference type="EMBL" id="CVRS01000105">
    <property type="protein sequence ID" value="CRL42713.1"/>
    <property type="molecule type" value="Genomic_DNA"/>
</dbReference>
<dbReference type="AlphaFoldDB" id="A0A0M6X0Z1"/>
<dbReference type="Proteomes" id="UP000049828">
    <property type="component" value="Unassembled WGS sequence"/>
</dbReference>
<dbReference type="Pfam" id="PF18740">
    <property type="entry name" value="EC042_2821"/>
    <property type="match status" value="1"/>
</dbReference>
<sequence>MSNVRWESPFPYSLAFNLFKQHFEEINRSYWAFVPAANTIKSFAKKSLLDDNADPKKFFLIPDEEDRRMAPTYGEWKTDFSEYVNYSRLNIIMLLSSCFETYLRTVVSLSFESKPGVIINCQDAVDGAALLKRDIMYGNMNDKSYRFGEVIEEVCRGEWANRFCAFQKYFGKLPPQLLDLSKDLDELRVTRNNLGHYFGRRKDVYSAPIDFEPIETTRISHERILKYFKLIYSAAKMIDGYLHKNIIGSYDIIKKYFFSLSNGEILTDPYNPDAYQLRKLLGRHDLTRVGKKYYDELVTYCETNYVESETDCIFTRKRCVKEINRRLKESGTKLLYNGQVVPFDPLSFKLLLIKDNLYDKDNYSERKIGNNRQVQYLHSLALIDYVTKKLESNSNSIMEKLKEEK</sequence>
<dbReference type="RefSeq" id="WP_055040347.1">
    <property type="nucleotide sequence ID" value="NZ_CVRS01000105.1"/>
</dbReference>
<reference evidence="3" key="1">
    <citation type="submission" date="2015-05" db="EMBL/GenBank/DDBJ databases">
        <authorList>
            <consortium name="Pathogen Informatics"/>
        </authorList>
    </citation>
    <scope>NUCLEOTIDE SEQUENCE [LARGE SCALE GENOMIC DNA]</scope>
    <source>
        <strain evidence="3">L1-83</strain>
    </source>
</reference>
<organism evidence="2 3">
    <name type="scientific">Roseburia inulinivorans</name>
    <dbReference type="NCBI Taxonomy" id="360807"/>
    <lineage>
        <taxon>Bacteria</taxon>
        <taxon>Bacillati</taxon>
        <taxon>Bacillota</taxon>
        <taxon>Clostridia</taxon>
        <taxon>Lachnospirales</taxon>
        <taxon>Lachnospiraceae</taxon>
        <taxon>Roseburia</taxon>
    </lineage>
</organism>
<evidence type="ECO:0000313" key="3">
    <source>
        <dbReference type="Proteomes" id="UP000049828"/>
    </source>
</evidence>
<evidence type="ECO:0000259" key="1">
    <source>
        <dbReference type="Pfam" id="PF18740"/>
    </source>
</evidence>